<accession>A0A2W7QKX9</accession>
<organism evidence="2 3">
    <name type="scientific">Cereibacter changlensis</name>
    <dbReference type="NCBI Taxonomy" id="402884"/>
    <lineage>
        <taxon>Bacteria</taxon>
        <taxon>Pseudomonadati</taxon>
        <taxon>Pseudomonadota</taxon>
        <taxon>Alphaproteobacteria</taxon>
        <taxon>Rhodobacterales</taxon>
        <taxon>Paracoccaceae</taxon>
        <taxon>Cereibacter</taxon>
    </lineage>
</organism>
<reference evidence="2 3" key="1">
    <citation type="submission" date="2018-06" db="EMBL/GenBank/DDBJ databases">
        <title>Genomic Encyclopedia of Archaeal and Bacterial Type Strains, Phase II (KMG-II): from individual species to whole genera.</title>
        <authorList>
            <person name="Goeker M."/>
        </authorList>
    </citation>
    <scope>NUCLEOTIDE SEQUENCE [LARGE SCALE GENOMIC DNA]</scope>
    <source>
        <strain evidence="2 3">DSM 18774</strain>
    </source>
</reference>
<comment type="caution">
    <text evidence="2">The sequence shown here is derived from an EMBL/GenBank/DDBJ whole genome shotgun (WGS) entry which is preliminary data.</text>
</comment>
<gene>
    <name evidence="2" type="ORF">LX76_03979</name>
</gene>
<name>A0A2W7QKX9_9RHOB</name>
<dbReference type="EMBL" id="QKZS01000017">
    <property type="protein sequence ID" value="PZX49073.1"/>
    <property type="molecule type" value="Genomic_DNA"/>
</dbReference>
<evidence type="ECO:0000313" key="3">
    <source>
        <dbReference type="Proteomes" id="UP000249538"/>
    </source>
</evidence>
<feature type="region of interest" description="Disordered" evidence="1">
    <location>
        <begin position="229"/>
        <end position="273"/>
    </location>
</feature>
<proteinExistence type="predicted"/>
<protein>
    <submittedName>
        <fullName evidence="2">Uncharacterized protein</fullName>
    </submittedName>
</protein>
<evidence type="ECO:0000313" key="2">
    <source>
        <dbReference type="EMBL" id="PZX49073.1"/>
    </source>
</evidence>
<dbReference type="AlphaFoldDB" id="A0A2W7QKX9"/>
<sequence length="273" mass="28996">MPRQRPQLASQAVGDSPQRFADRASPMLRSVRRCPRTAGSAVWCHPQGCVRAGAGSRFRPRRSHCILDDPVAGQRQVLGHRGIMDRAGNGAGDDDLGARARHGNSFIILGESGLQPGQVDETVTTRHEASLAAERTTLLVVIVVETEAAFGHIAGLAAHSSGACTKSGAALRDVPQAETWSPPIRRRFGRRMARRAADQCRAQHVSASCATLEGGARASSLSCTRWRAVPQDAGPRGPVAPPAHAQRSSTARSTRDRSASGAALMPVARQATW</sequence>
<dbReference type="Proteomes" id="UP000249538">
    <property type="component" value="Unassembled WGS sequence"/>
</dbReference>
<evidence type="ECO:0000256" key="1">
    <source>
        <dbReference type="SAM" id="MobiDB-lite"/>
    </source>
</evidence>